<dbReference type="GO" id="GO:0007165">
    <property type="term" value="P:signal transduction"/>
    <property type="evidence" value="ECO:0007669"/>
    <property type="project" value="InterPro"/>
</dbReference>
<feature type="domain" description="EAL" evidence="2">
    <location>
        <begin position="407"/>
        <end position="640"/>
    </location>
</feature>
<evidence type="ECO:0000259" key="4">
    <source>
        <dbReference type="PROSITE" id="PS50887"/>
    </source>
</evidence>
<dbReference type="GO" id="GO:0071111">
    <property type="term" value="F:cyclic-guanylate-specific phosphodiesterase activity"/>
    <property type="evidence" value="ECO:0007669"/>
    <property type="project" value="InterPro"/>
</dbReference>
<dbReference type="AlphaFoldDB" id="A7N7N5"/>
<keyword evidence="1" id="KW-0472">Membrane</keyword>
<dbReference type="PROSITE" id="PS50885">
    <property type="entry name" value="HAMP"/>
    <property type="match status" value="1"/>
</dbReference>
<feature type="domain" description="GGDEF" evidence="4">
    <location>
        <begin position="266"/>
        <end position="407"/>
    </location>
</feature>
<sequence length="640" mass="72250">MKNMTLYKKLVVGMVTVFLLLMASVFVIQFNTTRDSLEQQQRSEVNNTINTVGLALAPYLKDKDKVAVESVINALFDGSTYSVVRLTALDSDYQIVRSYPVKPTSVPQWFIDLNLFKAIHDKRVVTSGWMQLAEVEIISHPGAAYDQLWQGFVRLLTAFGVIFLAGLVAISYILRRSLKPLAAIVKKMHEIANNQFGDPLARPKTKDLIAVVDGINSMSAQIELSFKEQAKEAQRLRAQAYLDPISKLGNRSFYINQVDQWLAEQTQGGIALLHAEYIGDIYETKDYQRADAHVKELSQRLKNTIDVPGATIARLSSDEFGLLFPHMDESELRILADSIVNCVNGLNTDPTGMAKPKASLGVAHSKDQKTRTEVLSMVDNALSKAKAQPDKAYGFVGGENTSNLMGKQQWKALVEEAIHSDWIKFRFQSAKNTWGKVFHNEVFSSIEKDGETYRANQYLFALEQLEATNIFDQYVIESMIKMLESGELKEPVAINIAQSSLSQPSFIRWTTSMLEKHSKVAPMLHFELPEACFIDHPHHTALLCNAIRQAGAEFGVDNYGRNFQSLEYIQEFRPNYVKLDYLFTHNLHDEKQKFTLTSISRTAHNLGITTIASRVETQIQLDFLTEHFVEVFQGFIVDKE</sequence>
<dbReference type="PROSITE" id="PS50883">
    <property type="entry name" value="EAL"/>
    <property type="match status" value="1"/>
</dbReference>
<feature type="transmembrane region" description="Helical" evidence="1">
    <location>
        <begin position="152"/>
        <end position="174"/>
    </location>
</feature>
<dbReference type="PATRIC" id="fig|338187.25.peg.5484"/>
<dbReference type="Gene3D" id="3.30.70.270">
    <property type="match status" value="1"/>
</dbReference>
<dbReference type="InterPro" id="IPR035919">
    <property type="entry name" value="EAL_sf"/>
</dbReference>
<dbReference type="InterPro" id="IPR001633">
    <property type="entry name" value="EAL_dom"/>
</dbReference>
<dbReference type="InterPro" id="IPR042461">
    <property type="entry name" value="LapD_MoxY_peri_C"/>
</dbReference>
<dbReference type="SMART" id="SM00052">
    <property type="entry name" value="EAL"/>
    <property type="match status" value="1"/>
</dbReference>
<name>A7N7N5_VIBC1</name>
<keyword evidence="1" id="KW-1133">Transmembrane helix</keyword>
<feature type="domain" description="HAMP" evidence="3">
    <location>
        <begin position="175"/>
        <end position="227"/>
    </location>
</feature>
<evidence type="ECO:0000313" key="6">
    <source>
        <dbReference type="Proteomes" id="UP000008152"/>
    </source>
</evidence>
<gene>
    <name evidence="5" type="ordered locus">VIBHAR_07087</name>
</gene>
<dbReference type="Gene3D" id="3.30.110.200">
    <property type="match status" value="1"/>
</dbReference>
<dbReference type="Gene3D" id="6.20.270.20">
    <property type="entry name" value="LapD/MoxY periplasmic domain"/>
    <property type="match status" value="1"/>
</dbReference>
<dbReference type="KEGG" id="vha:VIBHAR_07087"/>
<dbReference type="Pfam" id="PF16448">
    <property type="entry name" value="LapD_MoxY_N"/>
    <property type="match status" value="1"/>
</dbReference>
<evidence type="ECO:0000256" key="1">
    <source>
        <dbReference type="SAM" id="Phobius"/>
    </source>
</evidence>
<evidence type="ECO:0000313" key="5">
    <source>
        <dbReference type="EMBL" id="ABU74959.1"/>
    </source>
</evidence>
<evidence type="ECO:0000259" key="2">
    <source>
        <dbReference type="PROSITE" id="PS50883"/>
    </source>
</evidence>
<dbReference type="SMART" id="SM00267">
    <property type="entry name" value="GGDEF"/>
    <property type="match status" value="1"/>
</dbReference>
<keyword evidence="1" id="KW-0812">Transmembrane</keyword>
<proteinExistence type="predicted"/>
<dbReference type="EMBL" id="CP000790">
    <property type="protein sequence ID" value="ABU74959.1"/>
    <property type="molecule type" value="Genomic_DNA"/>
</dbReference>
<dbReference type="Proteomes" id="UP000008152">
    <property type="component" value="Chromosome II"/>
</dbReference>
<dbReference type="Pfam" id="PF00990">
    <property type="entry name" value="GGDEF"/>
    <property type="match status" value="1"/>
</dbReference>
<dbReference type="SUPFAM" id="SSF141868">
    <property type="entry name" value="EAL domain-like"/>
    <property type="match status" value="1"/>
</dbReference>
<organism evidence="5 6">
    <name type="scientific">Vibrio campbellii (strain ATCC BAA-1116)</name>
    <dbReference type="NCBI Taxonomy" id="2902295"/>
    <lineage>
        <taxon>Bacteria</taxon>
        <taxon>Pseudomonadati</taxon>
        <taxon>Pseudomonadota</taxon>
        <taxon>Gammaproteobacteria</taxon>
        <taxon>Vibrionales</taxon>
        <taxon>Vibrionaceae</taxon>
        <taxon>Vibrio</taxon>
    </lineage>
</organism>
<dbReference type="PANTHER" id="PTHR33121:SF70">
    <property type="entry name" value="SIGNALING PROTEIN YKOW"/>
    <property type="match status" value="1"/>
</dbReference>
<dbReference type="Pfam" id="PF00563">
    <property type="entry name" value="EAL"/>
    <property type="match status" value="1"/>
</dbReference>
<dbReference type="InterPro" id="IPR050706">
    <property type="entry name" value="Cyclic-di-GMP_PDE-like"/>
</dbReference>
<dbReference type="CDD" id="cd01948">
    <property type="entry name" value="EAL"/>
    <property type="match status" value="1"/>
</dbReference>
<dbReference type="PROSITE" id="PS50887">
    <property type="entry name" value="GGDEF"/>
    <property type="match status" value="1"/>
</dbReference>
<dbReference type="InterPro" id="IPR043128">
    <property type="entry name" value="Rev_trsase/Diguanyl_cyclase"/>
</dbReference>
<dbReference type="PANTHER" id="PTHR33121">
    <property type="entry name" value="CYCLIC DI-GMP PHOSPHODIESTERASE PDEF"/>
    <property type="match status" value="1"/>
</dbReference>
<accession>A7N7N5</accession>
<evidence type="ECO:0008006" key="7">
    <source>
        <dbReference type="Google" id="ProtNLM"/>
    </source>
</evidence>
<dbReference type="InterPro" id="IPR003660">
    <property type="entry name" value="HAMP_dom"/>
</dbReference>
<reference evidence="5 6" key="1">
    <citation type="submission" date="2007-08" db="EMBL/GenBank/DDBJ databases">
        <authorList>
            <consortium name="The Vibrio harveyi Genome Sequencing Project"/>
            <person name="Bassler B."/>
            <person name="Clifton S.W."/>
            <person name="Fulton L."/>
            <person name="Delehaunty K."/>
            <person name="Fronick C."/>
            <person name="Harrison M."/>
            <person name="Markivic C."/>
            <person name="Fulton R."/>
            <person name="Tin-Wollam A.-M."/>
            <person name="Shah N."/>
            <person name="Pepin K."/>
            <person name="Nash W."/>
            <person name="Thiruvilangam P."/>
            <person name="Bhonagiri V."/>
            <person name="Waters C."/>
            <person name="Tu K.C."/>
            <person name="Irgon J."/>
            <person name="Wilson R.K."/>
        </authorList>
    </citation>
    <scope>NUCLEOTIDE SEQUENCE [LARGE SCALE GENOMIC DNA]</scope>
    <source>
        <strain evidence="6">ATCC BAA-1116 / BB120</strain>
    </source>
</reference>
<dbReference type="GO" id="GO:0016020">
    <property type="term" value="C:membrane"/>
    <property type="evidence" value="ECO:0007669"/>
    <property type="project" value="InterPro"/>
</dbReference>
<dbReference type="InterPro" id="IPR029787">
    <property type="entry name" value="Nucleotide_cyclase"/>
</dbReference>
<dbReference type="Gene3D" id="3.20.20.450">
    <property type="entry name" value="EAL domain"/>
    <property type="match status" value="1"/>
</dbReference>
<dbReference type="SUPFAM" id="SSF55073">
    <property type="entry name" value="Nucleotide cyclase"/>
    <property type="match status" value="1"/>
</dbReference>
<protein>
    <recommendedName>
        <fullName evidence="7">Diguanylate cyclase</fullName>
    </recommendedName>
</protein>
<dbReference type="InterPro" id="IPR000160">
    <property type="entry name" value="GGDEF_dom"/>
</dbReference>
<evidence type="ECO:0000259" key="3">
    <source>
        <dbReference type="PROSITE" id="PS50885"/>
    </source>
</evidence>
<dbReference type="InterPro" id="IPR032244">
    <property type="entry name" value="LapD_MoxY_N"/>
</dbReference>
<dbReference type="CDD" id="cd01949">
    <property type="entry name" value="GGDEF"/>
    <property type="match status" value="1"/>
</dbReference>